<dbReference type="AlphaFoldDB" id="A0A3B6IQ22"/>
<dbReference type="Gramene" id="TraesCS4B03G0362700.1">
    <property type="protein sequence ID" value="TraesCS4B03G0362700.1.CDS"/>
    <property type="gene ID" value="TraesCS4B03G0362700"/>
</dbReference>
<dbReference type="Gramene" id="TraesCS4B02G148800.1">
    <property type="protein sequence ID" value="TraesCS4B02G148800.1"/>
    <property type="gene ID" value="TraesCS4B02G148800"/>
</dbReference>
<evidence type="ECO:0000313" key="2">
    <source>
        <dbReference type="EnsemblPlants" id="TraesCS4B02G148800.1"/>
    </source>
</evidence>
<keyword evidence="3" id="KW-1185">Reference proteome</keyword>
<reference evidence="2" key="2">
    <citation type="submission" date="2018-10" db="UniProtKB">
        <authorList>
            <consortium name="EnsemblPlants"/>
        </authorList>
    </citation>
    <scope>IDENTIFICATION</scope>
</reference>
<feature type="region of interest" description="Disordered" evidence="1">
    <location>
        <begin position="134"/>
        <end position="156"/>
    </location>
</feature>
<dbReference type="EnsemblPlants" id="TraesCS4B02G148800.1">
    <property type="protein sequence ID" value="TraesCS4B02G148800.1"/>
    <property type="gene ID" value="TraesCS4B02G148800"/>
</dbReference>
<sequence>MARAGSLYIAGIECFFLFGRRCATAQLLCSDHSGLPSPRQAIQELPHRRLLCPRIRARAGRPSTVTIAVVFAHGRRISSSRSSCPATPALPDHIHKLRDLETDAAPVIDYVDDDPFLPEQPDLETDAAPVIDYVDDDPFLPEQPDAGVQEPDATVDDAPYYTGGAYYYVQPADDDLE</sequence>
<accession>A0A3B6IQ22</accession>
<proteinExistence type="predicted"/>
<evidence type="ECO:0000256" key="1">
    <source>
        <dbReference type="SAM" id="MobiDB-lite"/>
    </source>
</evidence>
<protein>
    <submittedName>
        <fullName evidence="2">Uncharacterized protein</fullName>
    </submittedName>
</protein>
<dbReference type="Proteomes" id="UP000019116">
    <property type="component" value="Chromosome 4B"/>
</dbReference>
<name>A0A3B6IQ22_WHEAT</name>
<reference evidence="2" key="1">
    <citation type="submission" date="2018-08" db="EMBL/GenBank/DDBJ databases">
        <authorList>
            <person name="Rossello M."/>
        </authorList>
    </citation>
    <scope>NUCLEOTIDE SEQUENCE [LARGE SCALE GENOMIC DNA]</scope>
    <source>
        <strain evidence="2">cv. Chinese Spring</strain>
    </source>
</reference>
<organism evidence="2">
    <name type="scientific">Triticum aestivum</name>
    <name type="common">Wheat</name>
    <dbReference type="NCBI Taxonomy" id="4565"/>
    <lineage>
        <taxon>Eukaryota</taxon>
        <taxon>Viridiplantae</taxon>
        <taxon>Streptophyta</taxon>
        <taxon>Embryophyta</taxon>
        <taxon>Tracheophyta</taxon>
        <taxon>Spermatophyta</taxon>
        <taxon>Magnoliopsida</taxon>
        <taxon>Liliopsida</taxon>
        <taxon>Poales</taxon>
        <taxon>Poaceae</taxon>
        <taxon>BOP clade</taxon>
        <taxon>Pooideae</taxon>
        <taxon>Triticodae</taxon>
        <taxon>Triticeae</taxon>
        <taxon>Triticinae</taxon>
        <taxon>Triticum</taxon>
    </lineage>
</organism>
<evidence type="ECO:0000313" key="3">
    <source>
        <dbReference type="Proteomes" id="UP000019116"/>
    </source>
</evidence>